<evidence type="ECO:0000256" key="5">
    <source>
        <dbReference type="ARBA" id="ARBA00023002"/>
    </source>
</evidence>
<dbReference type="SUPFAM" id="SSF51905">
    <property type="entry name" value="FAD/NAD(P)-binding domain"/>
    <property type="match status" value="2"/>
</dbReference>
<accession>A0ABQ6WUU8</accession>
<sequence length="544" mass="62142">MAPNTVPIFEQPVFTPRKLRVVCIGAGFSGLLLAYKWKYEGNQDIMDLQIFEKNSDVGGTWLENRYPGVSGDVPAHIYTFPFEPNPDWSSFYASGSEIWHYIKRTTDKYGLQEAVQLDSKVVSTIWDGKSSRWEIVVDQDGILISTYADVLINGSGILNRWRWPEISGLHDFSGELVHSANWKDGLDCANKRVAIIGNGSSAIQILPQLQPHASQIVTYIRSPTWITTNFAVEFTPEGKNFEYSKEQRAKFRENPGELFRLRKKIEHEFNKFFHVLLSDSTQQAEARSLFQREMKRKLNNNPALCEKLIPTFEVGCRRLTPGEGYLEALQESNVAIRFDPIDQVDETGIKTLAGDHDSFDIIICATGFDVSFRPAWTMIGHDGVDLAEQWKDIPEAYFGICVPNMPNYFIFNGPNCPIAHGSLLSAMDATADYVVRWCRKISTEDIASVIVDEQATADYNTYSTEFHKRKTVWAGTCSSWFKHPSGKVTAMYAGNILHYRQILERFRTEDFNLTYRSPNRFKFMGNGFTLRDERNEDLAYYLYN</sequence>
<evidence type="ECO:0000256" key="2">
    <source>
        <dbReference type="ARBA" id="ARBA00010139"/>
    </source>
</evidence>
<gene>
    <name evidence="6" type="ORF">BDV36DRAFT_281240</name>
</gene>
<reference evidence="6 7" key="1">
    <citation type="submission" date="2019-04" db="EMBL/GenBank/DDBJ databases">
        <authorList>
            <consortium name="DOE Joint Genome Institute"/>
            <person name="Mondo S."/>
            <person name="Kjaerbolling I."/>
            <person name="Vesth T."/>
            <person name="Frisvad J.C."/>
            <person name="Nybo J.L."/>
            <person name="Theobald S."/>
            <person name="Kildgaard S."/>
            <person name="Isbrandt T."/>
            <person name="Kuo A."/>
            <person name="Sato A."/>
            <person name="Lyhne E.K."/>
            <person name="Kogle M.E."/>
            <person name="Wiebenga A."/>
            <person name="Kun R.S."/>
            <person name="Lubbers R.J."/>
            <person name="Makela M.R."/>
            <person name="Barry K."/>
            <person name="Chovatia M."/>
            <person name="Clum A."/>
            <person name="Daum C."/>
            <person name="Haridas S."/>
            <person name="He G."/>
            <person name="LaButti K."/>
            <person name="Lipzen A."/>
            <person name="Riley R."/>
            <person name="Salamov A."/>
            <person name="Simmons B.A."/>
            <person name="Magnuson J.K."/>
            <person name="Henrissat B."/>
            <person name="Mortensen U.H."/>
            <person name="Larsen T.O."/>
            <person name="Devries R.P."/>
            <person name="Grigoriev I.V."/>
            <person name="Machida M."/>
            <person name="Baker S.E."/>
            <person name="Andersen M.R."/>
            <person name="Cantor M.N."/>
            <person name="Hua S.X."/>
        </authorList>
    </citation>
    <scope>NUCLEOTIDE SEQUENCE [LARGE SCALE GENOMIC DNA]</scope>
    <source>
        <strain evidence="6 7">CBS 117616</strain>
    </source>
</reference>
<evidence type="ECO:0000313" key="6">
    <source>
        <dbReference type="EMBL" id="KAE8420785.1"/>
    </source>
</evidence>
<keyword evidence="7" id="KW-1185">Reference proteome</keyword>
<dbReference type="InterPro" id="IPR020946">
    <property type="entry name" value="Flavin_mOase-like"/>
</dbReference>
<keyword evidence="5" id="KW-0560">Oxidoreductase</keyword>
<dbReference type="PANTHER" id="PTHR42877:SF11">
    <property type="entry name" value="MONOOXYGENASE, PUTATIVE (AFU_ORTHOLOGUE AFUA_6G13790)-RELATED"/>
    <property type="match status" value="1"/>
</dbReference>
<comment type="cofactor">
    <cofactor evidence="1">
        <name>FAD</name>
        <dbReference type="ChEBI" id="CHEBI:57692"/>
    </cofactor>
</comment>
<dbReference type="PANTHER" id="PTHR42877">
    <property type="entry name" value="L-ORNITHINE N(5)-MONOOXYGENASE-RELATED"/>
    <property type="match status" value="1"/>
</dbReference>
<dbReference type="InterPro" id="IPR036188">
    <property type="entry name" value="FAD/NAD-bd_sf"/>
</dbReference>
<name>A0ABQ6WUU8_9EURO</name>
<keyword evidence="3" id="KW-0285">Flavoprotein</keyword>
<protein>
    <recommendedName>
        <fullName evidence="8">Flavin-binding monooxygenase</fullName>
    </recommendedName>
</protein>
<dbReference type="InterPro" id="IPR051209">
    <property type="entry name" value="FAD-bind_Monooxygenase_sf"/>
</dbReference>
<dbReference type="Proteomes" id="UP000325395">
    <property type="component" value="Unassembled WGS sequence"/>
</dbReference>
<evidence type="ECO:0000313" key="7">
    <source>
        <dbReference type="Proteomes" id="UP000325395"/>
    </source>
</evidence>
<comment type="similarity">
    <text evidence="2">Belongs to the FAD-binding monooxygenase family.</text>
</comment>
<dbReference type="EMBL" id="ML735706">
    <property type="protein sequence ID" value="KAE8420785.1"/>
    <property type="molecule type" value="Genomic_DNA"/>
</dbReference>
<organism evidence="6 7">
    <name type="scientific">Aspergillus pseudocaelatus</name>
    <dbReference type="NCBI Taxonomy" id="1825620"/>
    <lineage>
        <taxon>Eukaryota</taxon>
        <taxon>Fungi</taxon>
        <taxon>Dikarya</taxon>
        <taxon>Ascomycota</taxon>
        <taxon>Pezizomycotina</taxon>
        <taxon>Eurotiomycetes</taxon>
        <taxon>Eurotiomycetidae</taxon>
        <taxon>Eurotiales</taxon>
        <taxon>Aspergillaceae</taxon>
        <taxon>Aspergillus</taxon>
        <taxon>Aspergillus subgen. Circumdati</taxon>
    </lineage>
</organism>
<evidence type="ECO:0000256" key="1">
    <source>
        <dbReference type="ARBA" id="ARBA00001974"/>
    </source>
</evidence>
<dbReference type="Pfam" id="PF00743">
    <property type="entry name" value="FMO-like"/>
    <property type="match status" value="1"/>
</dbReference>
<evidence type="ECO:0000256" key="4">
    <source>
        <dbReference type="ARBA" id="ARBA00022827"/>
    </source>
</evidence>
<evidence type="ECO:0008006" key="8">
    <source>
        <dbReference type="Google" id="ProtNLM"/>
    </source>
</evidence>
<evidence type="ECO:0000256" key="3">
    <source>
        <dbReference type="ARBA" id="ARBA00022630"/>
    </source>
</evidence>
<proteinExistence type="inferred from homology"/>
<keyword evidence="4" id="KW-0274">FAD</keyword>
<dbReference type="Gene3D" id="3.50.50.60">
    <property type="entry name" value="FAD/NAD(P)-binding domain"/>
    <property type="match status" value="2"/>
</dbReference>